<dbReference type="InterPro" id="IPR045220">
    <property type="entry name" value="FRHB/FDHB/HCAR-like"/>
</dbReference>
<organism evidence="5">
    <name type="scientific">Campylobacter ureolyticus</name>
    <dbReference type="NCBI Taxonomy" id="827"/>
    <lineage>
        <taxon>Bacteria</taxon>
        <taxon>Pseudomonadati</taxon>
        <taxon>Campylobacterota</taxon>
        <taxon>Epsilonproteobacteria</taxon>
        <taxon>Campylobacterales</taxon>
        <taxon>Campylobacteraceae</taxon>
        <taxon>Campylobacter</taxon>
    </lineage>
</organism>
<dbReference type="GO" id="GO:0051536">
    <property type="term" value="F:iron-sulfur cluster binding"/>
    <property type="evidence" value="ECO:0007669"/>
    <property type="project" value="UniProtKB-KW"/>
</dbReference>
<reference evidence="5" key="1">
    <citation type="submission" date="2019-11" db="EMBL/GenBank/DDBJ databases">
        <authorList>
            <person name="Feng L."/>
        </authorList>
    </citation>
    <scope>NUCLEOTIDE SEQUENCE</scope>
    <source>
        <strain evidence="5">CUreolyticusLFYP111</strain>
    </source>
</reference>
<dbReference type="InterPro" id="IPR007525">
    <property type="entry name" value="FrhB_FdhB_C"/>
</dbReference>
<dbReference type="RefSeq" id="WP_156846940.1">
    <property type="nucleotide sequence ID" value="NZ_CACRSK010000001.1"/>
</dbReference>
<dbReference type="InterPro" id="IPR017900">
    <property type="entry name" value="4Fe4S_Fe_S_CS"/>
</dbReference>
<protein>
    <submittedName>
        <fullName evidence="5">F420H2 dehydrogenase subunit F</fullName>
    </submittedName>
</protein>
<evidence type="ECO:0000256" key="3">
    <source>
        <dbReference type="ARBA" id="ARBA00023014"/>
    </source>
</evidence>
<dbReference type="SUPFAM" id="SSF54862">
    <property type="entry name" value="4Fe-4S ferredoxins"/>
    <property type="match status" value="1"/>
</dbReference>
<name>A0A6N2RLS9_9BACT</name>
<evidence type="ECO:0000256" key="1">
    <source>
        <dbReference type="ARBA" id="ARBA00022723"/>
    </source>
</evidence>
<keyword evidence="3" id="KW-0411">Iron-sulfur</keyword>
<accession>A0A6N2RLS9</accession>
<feature type="domain" description="4Fe-4S ferredoxin-type" evidence="4">
    <location>
        <begin position="6"/>
        <end position="35"/>
    </location>
</feature>
<dbReference type="Pfam" id="PF00037">
    <property type="entry name" value="Fer4"/>
    <property type="match status" value="1"/>
</dbReference>
<dbReference type="GO" id="GO:0046872">
    <property type="term" value="F:metal ion binding"/>
    <property type="evidence" value="ECO:0007669"/>
    <property type="project" value="UniProtKB-KW"/>
</dbReference>
<dbReference type="PANTHER" id="PTHR31332:SF0">
    <property type="entry name" value="7-HYDROXYMETHYL CHLOROPHYLL A REDUCTASE, CHLOROPLASTIC"/>
    <property type="match status" value="1"/>
</dbReference>
<keyword evidence="1" id="KW-0479">Metal-binding</keyword>
<dbReference type="PROSITE" id="PS00198">
    <property type="entry name" value="4FE4S_FER_1"/>
    <property type="match status" value="1"/>
</dbReference>
<dbReference type="Pfam" id="PF04432">
    <property type="entry name" value="FrhB_FdhB_C"/>
    <property type="match status" value="1"/>
</dbReference>
<dbReference type="Gene3D" id="3.30.70.20">
    <property type="match status" value="1"/>
</dbReference>
<dbReference type="PANTHER" id="PTHR31332">
    <property type="entry name" value="7-HYDROXYMETHYL CHLOROPHYLL A REDUCTASE, CHLOROPLASTIC"/>
    <property type="match status" value="1"/>
</dbReference>
<sequence>MKPNIIELVVKENRCIGCGACVSICPVNVLSIDFNSGGLYEPKEISGCLKKCSLCLKVCPFYEKDQYEDILSKELFYGLEYKQHIGYFINTYEFSKLNLNEKLCSASGGAGNYLLKKLLELNFVDEILTVKPNGDPNKLFKFNVFKTKDEIDESRGSVYYPVSMDEILDYVLKNDKRYAITALPCFAKAIRLFQKNNHKAKNRIKFIVGLVCGQMKSKDFAQQIADETFKNKTLIKSVNFRKKIPHKTAYGFAFEFENINGGVSIDYRNKSAFKYWTSRAFTPFACNNCIDIFAKCADVTLMDAWLDEKIKDYSGHSLLIVRNKIFDEILKNVNKNEVFCKKIDPDLVVKSQNGAIDEKNSFYFYDKQNILNKKIVKIKKDIQKQSLKDKKMDEVKLKKLKKQLKLKARKDTIIYLFKKHILRKTV</sequence>
<proteinExistence type="predicted"/>
<dbReference type="InterPro" id="IPR007516">
    <property type="entry name" value="Co_F420_Hydgase/DH_bsu_N"/>
</dbReference>
<dbReference type="AlphaFoldDB" id="A0A6N2RLS9"/>
<dbReference type="EMBL" id="CACRSK010000001">
    <property type="protein sequence ID" value="VYS80755.1"/>
    <property type="molecule type" value="Genomic_DNA"/>
</dbReference>
<dbReference type="GO" id="GO:0052592">
    <property type="term" value="F:oxidoreductase activity, acting on CH or CH2 groups, with an iron-sulfur protein as acceptor"/>
    <property type="evidence" value="ECO:0007669"/>
    <property type="project" value="TreeGrafter"/>
</dbReference>
<gene>
    <name evidence="5" type="ORF">CULFYP111_00456</name>
</gene>
<evidence type="ECO:0000313" key="5">
    <source>
        <dbReference type="EMBL" id="VYS80755.1"/>
    </source>
</evidence>
<dbReference type="InterPro" id="IPR017896">
    <property type="entry name" value="4Fe4S_Fe-S-bd"/>
</dbReference>
<dbReference type="PROSITE" id="PS51379">
    <property type="entry name" value="4FE4S_FER_2"/>
    <property type="match status" value="1"/>
</dbReference>
<evidence type="ECO:0000259" key="4">
    <source>
        <dbReference type="PROSITE" id="PS51379"/>
    </source>
</evidence>
<keyword evidence="2" id="KW-0408">Iron</keyword>
<dbReference type="Pfam" id="PF04422">
    <property type="entry name" value="FrhB_FdhB_N"/>
    <property type="match status" value="1"/>
</dbReference>
<evidence type="ECO:0000256" key="2">
    <source>
        <dbReference type="ARBA" id="ARBA00023004"/>
    </source>
</evidence>